<evidence type="ECO:0000256" key="1">
    <source>
        <dbReference type="SAM" id="Coils"/>
    </source>
</evidence>
<dbReference type="InterPro" id="IPR013218">
    <property type="entry name" value="Dsn1/Mis13"/>
</dbReference>
<gene>
    <name evidence="3" type="ORF">CAC42_4587</name>
</gene>
<dbReference type="PANTHER" id="PTHR14778:SF2">
    <property type="entry name" value="KINETOCHORE-ASSOCIATED PROTEIN DSN1 HOMOLOG"/>
    <property type="match status" value="1"/>
</dbReference>
<feature type="compositionally biased region" description="Pro residues" evidence="2">
    <location>
        <begin position="385"/>
        <end position="397"/>
    </location>
</feature>
<keyword evidence="1" id="KW-0175">Coiled coil</keyword>
<feature type="region of interest" description="Disordered" evidence="2">
    <location>
        <begin position="1"/>
        <end position="202"/>
    </location>
</feature>
<evidence type="ECO:0000256" key="2">
    <source>
        <dbReference type="SAM" id="MobiDB-lite"/>
    </source>
</evidence>
<feature type="region of interest" description="Disordered" evidence="2">
    <location>
        <begin position="217"/>
        <end position="246"/>
    </location>
</feature>
<evidence type="ECO:0000313" key="3">
    <source>
        <dbReference type="EMBL" id="PNS16623.1"/>
    </source>
</evidence>
<dbReference type="InParanoid" id="A0A2K1QP46"/>
<feature type="coiled-coil region" evidence="1">
    <location>
        <begin position="346"/>
        <end position="373"/>
    </location>
</feature>
<keyword evidence="4" id="KW-1185">Reference proteome</keyword>
<dbReference type="EMBL" id="NKHZ01000055">
    <property type="protein sequence ID" value="PNS16623.1"/>
    <property type="molecule type" value="Genomic_DNA"/>
</dbReference>
<dbReference type="OrthoDB" id="3364649at2759"/>
<name>A0A2K1QP46_9PEZI</name>
<sequence>MAMNRGAASASTTGRRKTMRHLDEVEEGEVEGRRAKRAKAGREGEEIANGNGNGAGRGKRKRAYEETDEDFAFSRIKSRRGAKKTDDAPAPEPARIAQEDRAPAAQQTRKKPRKTLPVTPEKEAPTVRRSKRLSGENEMRSAGLDDPFVEGVTRTGRKGPIAKTPAARTEKLEQTQREESPALENRGVDAIHVAKKRTPKRIDLKESETPVIRRNKAMRQTSGETSRRSSAGLRGKRASSLIDNGNSNAIPHTEVATADFYKHISQDLIEPRRMKQLLVWCGSRALGEKRIEGETAEEGQARHAARTIQEELLAAFAARNDLSNWFDRPDEATGSVSLIKKPNPRNVQNVAKLAELEAELVRLRSEKASWDSLLESVPSAASEPAPAPSTTPPPPLDPATINPALLSPSQAQILTSLITPLSPQVSAPSQQPPQPIDEQVQSRLAASAKDLHFKLDLYYDSLHRLEQFVETADKVADKVLEKTAERLEEREKERQARGEREHGGKVGQMETLRALGRAMNKGQGS</sequence>
<dbReference type="Pfam" id="PF08202">
    <property type="entry name" value="MIS13"/>
    <property type="match status" value="1"/>
</dbReference>
<dbReference type="GO" id="GO:0007059">
    <property type="term" value="P:chromosome segregation"/>
    <property type="evidence" value="ECO:0007669"/>
    <property type="project" value="InterPro"/>
</dbReference>
<evidence type="ECO:0008006" key="5">
    <source>
        <dbReference type="Google" id="ProtNLM"/>
    </source>
</evidence>
<dbReference type="Proteomes" id="UP000243797">
    <property type="component" value="Unassembled WGS sequence"/>
</dbReference>
<dbReference type="AlphaFoldDB" id="A0A2K1QP46"/>
<dbReference type="STRING" id="2082308.A0A2K1QP46"/>
<feature type="compositionally biased region" description="Basic and acidic residues" evidence="2">
    <location>
        <begin position="486"/>
        <end position="504"/>
    </location>
</feature>
<feature type="region of interest" description="Disordered" evidence="2">
    <location>
        <begin position="486"/>
        <end position="525"/>
    </location>
</feature>
<reference evidence="3 4" key="1">
    <citation type="submission" date="2017-06" db="EMBL/GenBank/DDBJ databases">
        <title>Draft genome sequence of a variant of Elsinoe murrayae.</title>
        <authorList>
            <person name="Cheng Q."/>
        </authorList>
    </citation>
    <scope>NUCLEOTIDE SEQUENCE [LARGE SCALE GENOMIC DNA]</scope>
    <source>
        <strain evidence="3 4">CQ-2017a</strain>
    </source>
</reference>
<protein>
    <recommendedName>
        <fullName evidence="5">Kinetochore protein mis13</fullName>
    </recommendedName>
</protein>
<dbReference type="PANTHER" id="PTHR14778">
    <property type="entry name" value="KINETOCHORE-ASSOCIATED PROTEIN DSN1 HOMOLOG"/>
    <property type="match status" value="1"/>
</dbReference>
<organism evidence="3 4">
    <name type="scientific">Sphaceloma murrayae</name>
    <dbReference type="NCBI Taxonomy" id="2082308"/>
    <lineage>
        <taxon>Eukaryota</taxon>
        <taxon>Fungi</taxon>
        <taxon>Dikarya</taxon>
        <taxon>Ascomycota</taxon>
        <taxon>Pezizomycotina</taxon>
        <taxon>Dothideomycetes</taxon>
        <taxon>Dothideomycetidae</taxon>
        <taxon>Myriangiales</taxon>
        <taxon>Elsinoaceae</taxon>
        <taxon>Sphaceloma</taxon>
    </lineage>
</organism>
<feature type="compositionally biased region" description="Basic and acidic residues" evidence="2">
    <location>
        <begin position="168"/>
        <end position="180"/>
    </location>
</feature>
<dbReference type="GO" id="GO:0051301">
    <property type="term" value="P:cell division"/>
    <property type="evidence" value="ECO:0007669"/>
    <property type="project" value="InterPro"/>
</dbReference>
<feature type="region of interest" description="Disordered" evidence="2">
    <location>
        <begin position="374"/>
        <end position="402"/>
    </location>
</feature>
<evidence type="ECO:0000313" key="4">
    <source>
        <dbReference type="Proteomes" id="UP000243797"/>
    </source>
</evidence>
<accession>A0A2K1QP46</accession>
<proteinExistence type="predicted"/>
<comment type="caution">
    <text evidence="3">The sequence shown here is derived from an EMBL/GenBank/DDBJ whole genome shotgun (WGS) entry which is preliminary data.</text>
</comment>
<dbReference type="GO" id="GO:0000444">
    <property type="term" value="C:MIS12/MIND type complex"/>
    <property type="evidence" value="ECO:0007669"/>
    <property type="project" value="InterPro"/>
</dbReference>